<keyword evidence="2" id="KW-1185">Reference proteome</keyword>
<comment type="caution">
    <text evidence="1">The sequence shown here is derived from an EMBL/GenBank/DDBJ whole genome shotgun (WGS) entry which is preliminary data.</text>
</comment>
<dbReference type="Proteomes" id="UP001589858">
    <property type="component" value="Unassembled WGS sequence"/>
</dbReference>
<proteinExistence type="predicted"/>
<protein>
    <submittedName>
        <fullName evidence="1">Uncharacterized protein</fullName>
    </submittedName>
</protein>
<evidence type="ECO:0000313" key="2">
    <source>
        <dbReference type="Proteomes" id="UP001589858"/>
    </source>
</evidence>
<evidence type="ECO:0000313" key="1">
    <source>
        <dbReference type="EMBL" id="MFC0685786.1"/>
    </source>
</evidence>
<organism evidence="1 2">
    <name type="scientific">Novosphingobium clariflavum</name>
    <dbReference type="NCBI Taxonomy" id="2029884"/>
    <lineage>
        <taxon>Bacteria</taxon>
        <taxon>Pseudomonadati</taxon>
        <taxon>Pseudomonadota</taxon>
        <taxon>Alphaproteobacteria</taxon>
        <taxon>Sphingomonadales</taxon>
        <taxon>Sphingomonadaceae</taxon>
        <taxon>Novosphingobium</taxon>
    </lineage>
</organism>
<dbReference type="PROSITE" id="PS51257">
    <property type="entry name" value="PROKAR_LIPOPROTEIN"/>
    <property type="match status" value="1"/>
</dbReference>
<sequence length="156" mass="15896">MNVRTLAAPFSFTVVLALALSACQKQPQPEATATSETPAGEATAQAVPAPLPTAIPAALHGRWGMVAADCTSTAGDAKGLLVIDDKRLTFYEAVASLGTIKSASANAIEADFAFSGEGQSWNLDVALSSPDGGRTLVRKDTGADAAPGTLTYKKCA</sequence>
<dbReference type="EMBL" id="JBHLTM010000055">
    <property type="protein sequence ID" value="MFC0685786.1"/>
    <property type="molecule type" value="Genomic_DNA"/>
</dbReference>
<name>A0ABV6S9T3_9SPHN</name>
<dbReference type="RefSeq" id="WP_267219207.1">
    <property type="nucleotide sequence ID" value="NZ_JAPCWC010000003.1"/>
</dbReference>
<reference evidence="1 2" key="1">
    <citation type="submission" date="2024-09" db="EMBL/GenBank/DDBJ databases">
        <authorList>
            <person name="Sun Q."/>
            <person name="Mori K."/>
        </authorList>
    </citation>
    <scope>NUCLEOTIDE SEQUENCE [LARGE SCALE GENOMIC DNA]</scope>
    <source>
        <strain evidence="1 2">CICC 11035S</strain>
    </source>
</reference>
<accession>A0ABV6S9T3</accession>
<gene>
    <name evidence="1" type="ORF">ACFFF8_14390</name>
</gene>